<keyword evidence="1" id="KW-0812">Transmembrane</keyword>
<reference evidence="2" key="1">
    <citation type="submission" date="2022-09" db="EMBL/GenBank/DDBJ databases">
        <title>Isolation and characterization of 3-chlorobenzoate degrading bacteria from soils in Shizuoka.</title>
        <authorList>
            <person name="Ifat A."/>
            <person name="Ogawa N."/>
            <person name="Kimbara K."/>
            <person name="Moriuchi R."/>
            <person name="Dohra H."/>
            <person name="Shintani M."/>
        </authorList>
    </citation>
    <scope>NUCLEOTIDE SEQUENCE</scope>
    <source>
        <strain evidence="2">19CS4-2</strain>
    </source>
</reference>
<name>A0AA37MT41_9BURK</name>
<dbReference type="EMBL" id="BPUS01000008">
    <property type="protein sequence ID" value="GJH26864.1"/>
    <property type="molecule type" value="Genomic_DNA"/>
</dbReference>
<dbReference type="AlphaFoldDB" id="A0AA37MT41"/>
<organism evidence="2 3">
    <name type="scientific">Caballeronia novacaledonica</name>
    <dbReference type="NCBI Taxonomy" id="1544861"/>
    <lineage>
        <taxon>Bacteria</taxon>
        <taxon>Pseudomonadati</taxon>
        <taxon>Pseudomonadota</taxon>
        <taxon>Betaproteobacteria</taxon>
        <taxon>Burkholderiales</taxon>
        <taxon>Burkholderiaceae</taxon>
        <taxon>Caballeronia</taxon>
    </lineage>
</organism>
<accession>A0AA37MT41</accession>
<keyword evidence="1" id="KW-0472">Membrane</keyword>
<feature type="transmembrane region" description="Helical" evidence="1">
    <location>
        <begin position="60"/>
        <end position="82"/>
    </location>
</feature>
<evidence type="ECO:0000313" key="2">
    <source>
        <dbReference type="EMBL" id="GJH26864.1"/>
    </source>
</evidence>
<protein>
    <submittedName>
        <fullName evidence="2">Uncharacterized protein</fullName>
    </submittedName>
</protein>
<sequence length="93" mass="10067">MQGVSDALQHVPANVQATVLQNYGFRDRQSFDDALDSQRVELARAQSLRAEALARNEKRLTALLIALVYTGSVAAMGALVLCDKALAKAPIRN</sequence>
<dbReference type="Proteomes" id="UP001055111">
    <property type="component" value="Unassembled WGS sequence"/>
</dbReference>
<evidence type="ECO:0000256" key="1">
    <source>
        <dbReference type="SAM" id="Phobius"/>
    </source>
</evidence>
<proteinExistence type="predicted"/>
<gene>
    <name evidence="2" type="ORF">CBA19CS42_20130</name>
</gene>
<keyword evidence="1" id="KW-1133">Transmembrane helix</keyword>
<dbReference type="RefSeq" id="WP_238213494.1">
    <property type="nucleotide sequence ID" value="NZ_BPUS01000008.1"/>
</dbReference>
<evidence type="ECO:0000313" key="3">
    <source>
        <dbReference type="Proteomes" id="UP001055111"/>
    </source>
</evidence>
<comment type="caution">
    <text evidence="2">The sequence shown here is derived from an EMBL/GenBank/DDBJ whole genome shotgun (WGS) entry which is preliminary data.</text>
</comment>